<dbReference type="Proteomes" id="UP001431776">
    <property type="component" value="Unassembled WGS sequence"/>
</dbReference>
<dbReference type="InterPro" id="IPR043708">
    <property type="entry name" value="DUF5648"/>
</dbReference>
<reference evidence="3" key="1">
    <citation type="submission" date="2023-05" db="EMBL/GenBank/DDBJ databases">
        <title>Anaerotaeda fermentans gen. nov., sp. nov., a novel anaerobic planctomycete of the new family within the order Sedimentisphaerales isolated from Taman Peninsula, Russia.</title>
        <authorList>
            <person name="Khomyakova M.A."/>
            <person name="Merkel A.Y."/>
            <person name="Slobodkin A.I."/>
        </authorList>
    </citation>
    <scope>NUCLEOTIDE SEQUENCE</scope>
    <source>
        <strain evidence="3">M17dextr</strain>
    </source>
</reference>
<dbReference type="AlphaFoldDB" id="A0AAW6U033"/>
<proteinExistence type="predicted"/>
<evidence type="ECO:0000256" key="1">
    <source>
        <dbReference type="SAM" id="SignalP"/>
    </source>
</evidence>
<dbReference type="EMBL" id="JASCXX010000008">
    <property type="protein sequence ID" value="MDI6449034.1"/>
    <property type="molecule type" value="Genomic_DNA"/>
</dbReference>
<gene>
    <name evidence="3" type="ORF">QJ522_08265</name>
</gene>
<protein>
    <recommendedName>
        <fullName evidence="2">DUF5648 domain-containing protein</fullName>
    </recommendedName>
</protein>
<dbReference type="Pfam" id="PF18885">
    <property type="entry name" value="DUF5648"/>
    <property type="match status" value="1"/>
</dbReference>
<feature type="chain" id="PRO_5043913666" description="DUF5648 domain-containing protein" evidence="1">
    <location>
        <begin position="23"/>
        <end position="331"/>
    </location>
</feature>
<feature type="domain" description="DUF5648" evidence="2">
    <location>
        <begin position="174"/>
        <end position="271"/>
    </location>
</feature>
<keyword evidence="1" id="KW-0732">Signal</keyword>
<sequence length="331" mass="37300">MKTAHALGLIGCIMLLAGTANAGVTTIRQTLDYTCNGEWTEPWFIPPDIIRDHSPYHRGMREDWGWTHDIHDRIPSDAKGILSATLSISVWDVDAGMENGIYVNGVRIGILSETGDWAWGTSTFTLPSSALSDLWSNGILDVRLDIDENLTGARITLGSATLTVNYNVSGKGTPARLSVHRFWSAALQSYFYTAKESEKEKLISDPTSTWVYQGVEYQALPADLEPGSAPVYRFWSDTFKTHLYTIDPALREEINEKFPSIWTDQGEAFWAFPPDVQAPGTIPVYRFRSDIIQRYFYTINEAQKDRLILENSDVWMFEGVAWHAFAYQPAQ</sequence>
<evidence type="ECO:0000259" key="2">
    <source>
        <dbReference type="Pfam" id="PF18885"/>
    </source>
</evidence>
<accession>A0AAW6U033</accession>
<evidence type="ECO:0000313" key="4">
    <source>
        <dbReference type="Proteomes" id="UP001431776"/>
    </source>
</evidence>
<evidence type="ECO:0000313" key="3">
    <source>
        <dbReference type="EMBL" id="MDI6449034.1"/>
    </source>
</evidence>
<feature type="signal peptide" evidence="1">
    <location>
        <begin position="1"/>
        <end position="22"/>
    </location>
</feature>
<organism evidence="3 4">
    <name type="scientific">Anaerobaca lacustris</name>
    <dbReference type="NCBI Taxonomy" id="3044600"/>
    <lineage>
        <taxon>Bacteria</taxon>
        <taxon>Pseudomonadati</taxon>
        <taxon>Planctomycetota</taxon>
        <taxon>Phycisphaerae</taxon>
        <taxon>Sedimentisphaerales</taxon>
        <taxon>Anaerobacaceae</taxon>
        <taxon>Anaerobaca</taxon>
    </lineage>
</organism>
<dbReference type="RefSeq" id="WP_349244443.1">
    <property type="nucleotide sequence ID" value="NZ_JASCXX010000008.1"/>
</dbReference>
<name>A0AAW6U033_9BACT</name>
<keyword evidence="4" id="KW-1185">Reference proteome</keyword>
<comment type="caution">
    <text evidence="3">The sequence shown here is derived from an EMBL/GenBank/DDBJ whole genome shotgun (WGS) entry which is preliminary data.</text>
</comment>